<keyword evidence="2 7" id="KW-0121">Carboxypeptidase</keyword>
<dbReference type="InterPro" id="IPR033124">
    <property type="entry name" value="Ser_caboxypep_his_AS"/>
</dbReference>
<dbReference type="AlphaFoldDB" id="A0A9P8CL59"/>
<evidence type="ECO:0000256" key="4">
    <source>
        <dbReference type="ARBA" id="ARBA00022729"/>
    </source>
</evidence>
<dbReference type="OrthoDB" id="443318at2759"/>
<gene>
    <name evidence="8" type="ORF">BJ878DRAFT_1282</name>
</gene>
<name>A0A9P8CL59_9HELO</name>
<dbReference type="Proteomes" id="UP000887226">
    <property type="component" value="Unassembled WGS sequence"/>
</dbReference>
<comment type="similarity">
    <text evidence="1 7">Belongs to the peptidase S10 family.</text>
</comment>
<sequence length="643" mass="71276">MLFRCLFVLAVCLLVSAVVAGEEEAPSKFKRFSDRAHRKGFGEKMKKKRSADSKAPEPRYIKRAASTTASTQLVSAPTPVTTTAPSCGENNCANAFNKQYTANQENLSEFCSSYTVSPSGSFAATGTASWAENCIGTSTDFPVIANKVSSACSCYIPEPTSSRTPGPSGFRFLTPETDPFRVESLPEVNYDIGEMYSGLMPIEMNDTSRALFFVFQPTVGAPVDEITIWLNGGPGCSSLEGFFQENGRFVWAWNMYEPQINPYSWVNLTNVLWVEQPVGTGFSPGKVTATSEEEIAEDFAKFFLNFQTTFGIKKFKIYVTGESYAGRYVPYISANFLDKNDTDHYNLSGALMYDPVIGSFDYIQTQAVSYPFVAANNNMFGLNKTYTTSLEDLHKSCGYEAYIDKYLTFPPPGIQPVTPDYPDECSLNYFADSAALKVNPCFNSYEINTQCPMPSDPLGFPTDLAYSYPLLTPLYFDRADVKVAMHAPADIDWEECSGPVFVGRGGQYGEGDISADPIQSVLPKIIEATQRVLVTNGDYDFVIITNGTLLSIQNMTWGGHLGFQTQPATDIVINLPDLQYASTFAYNGYPEGYEDPQGTMGIQHYERGLMWAQTFLSGHMQPQFQPRSSYRHLQWVLGHIEEL</sequence>
<protein>
    <recommendedName>
        <fullName evidence="7">Carboxypeptidase</fullName>
        <ecNumber evidence="7">3.4.16.-</ecNumber>
    </recommendedName>
</protein>
<accession>A0A9P8CL59</accession>
<keyword evidence="4 7" id="KW-0732">Signal</keyword>
<keyword evidence="9" id="KW-1185">Reference proteome</keyword>
<evidence type="ECO:0000256" key="1">
    <source>
        <dbReference type="ARBA" id="ARBA00009431"/>
    </source>
</evidence>
<evidence type="ECO:0000256" key="3">
    <source>
        <dbReference type="ARBA" id="ARBA00022670"/>
    </source>
</evidence>
<feature type="signal peptide" evidence="7">
    <location>
        <begin position="1"/>
        <end position="20"/>
    </location>
</feature>
<dbReference type="EC" id="3.4.16.-" evidence="7"/>
<dbReference type="InterPro" id="IPR001563">
    <property type="entry name" value="Peptidase_S10"/>
</dbReference>
<dbReference type="SUPFAM" id="SSF53474">
    <property type="entry name" value="alpha/beta-Hydrolases"/>
    <property type="match status" value="1"/>
</dbReference>
<dbReference type="PANTHER" id="PTHR11802:SF479">
    <property type="entry name" value="CARBOXYPEPTIDASE"/>
    <property type="match status" value="1"/>
</dbReference>
<evidence type="ECO:0000256" key="2">
    <source>
        <dbReference type="ARBA" id="ARBA00022645"/>
    </source>
</evidence>
<dbReference type="PROSITE" id="PS00131">
    <property type="entry name" value="CARBOXYPEPT_SER_SER"/>
    <property type="match status" value="1"/>
</dbReference>
<evidence type="ECO:0000313" key="9">
    <source>
        <dbReference type="Proteomes" id="UP000887226"/>
    </source>
</evidence>
<keyword evidence="6" id="KW-0325">Glycoprotein</keyword>
<dbReference type="PRINTS" id="PR00724">
    <property type="entry name" value="CRBOXYPTASEC"/>
</dbReference>
<dbReference type="GO" id="GO:0006508">
    <property type="term" value="P:proteolysis"/>
    <property type="evidence" value="ECO:0007669"/>
    <property type="project" value="UniProtKB-KW"/>
</dbReference>
<organism evidence="8 9">
    <name type="scientific">Calycina marina</name>
    <dbReference type="NCBI Taxonomy" id="1763456"/>
    <lineage>
        <taxon>Eukaryota</taxon>
        <taxon>Fungi</taxon>
        <taxon>Dikarya</taxon>
        <taxon>Ascomycota</taxon>
        <taxon>Pezizomycotina</taxon>
        <taxon>Leotiomycetes</taxon>
        <taxon>Helotiales</taxon>
        <taxon>Pezizellaceae</taxon>
        <taxon>Calycina</taxon>
    </lineage>
</organism>
<feature type="chain" id="PRO_5040541858" description="Carboxypeptidase" evidence="7">
    <location>
        <begin position="21"/>
        <end position="643"/>
    </location>
</feature>
<proteinExistence type="inferred from homology"/>
<reference evidence="8" key="1">
    <citation type="journal article" date="2021" name="IMA Fungus">
        <title>Genomic characterization of three marine fungi, including Emericellopsis atlantica sp. nov. with signatures of a generalist lifestyle and marine biomass degradation.</title>
        <authorList>
            <person name="Hagestad O.C."/>
            <person name="Hou L."/>
            <person name="Andersen J.H."/>
            <person name="Hansen E.H."/>
            <person name="Altermark B."/>
            <person name="Li C."/>
            <person name="Kuhnert E."/>
            <person name="Cox R.J."/>
            <person name="Crous P.W."/>
            <person name="Spatafora J.W."/>
            <person name="Lail K."/>
            <person name="Amirebrahimi M."/>
            <person name="Lipzen A."/>
            <person name="Pangilinan J."/>
            <person name="Andreopoulos W."/>
            <person name="Hayes R.D."/>
            <person name="Ng V."/>
            <person name="Grigoriev I.V."/>
            <person name="Jackson S.A."/>
            <person name="Sutton T.D.S."/>
            <person name="Dobson A.D.W."/>
            <person name="Rama T."/>
        </authorList>
    </citation>
    <scope>NUCLEOTIDE SEQUENCE</scope>
    <source>
        <strain evidence="8">TRa3180A</strain>
    </source>
</reference>
<evidence type="ECO:0000256" key="6">
    <source>
        <dbReference type="ARBA" id="ARBA00023180"/>
    </source>
</evidence>
<keyword evidence="3 7" id="KW-0645">Protease</keyword>
<dbReference type="EMBL" id="MU253737">
    <property type="protein sequence ID" value="KAG9249286.1"/>
    <property type="molecule type" value="Genomic_DNA"/>
</dbReference>
<keyword evidence="5 7" id="KW-0378">Hydrolase</keyword>
<dbReference type="GO" id="GO:0004185">
    <property type="term" value="F:serine-type carboxypeptidase activity"/>
    <property type="evidence" value="ECO:0007669"/>
    <property type="project" value="UniProtKB-UniRule"/>
</dbReference>
<evidence type="ECO:0000256" key="5">
    <source>
        <dbReference type="ARBA" id="ARBA00022801"/>
    </source>
</evidence>
<comment type="caution">
    <text evidence="8">The sequence shown here is derived from an EMBL/GenBank/DDBJ whole genome shotgun (WGS) entry which is preliminary data.</text>
</comment>
<evidence type="ECO:0000313" key="8">
    <source>
        <dbReference type="EMBL" id="KAG9249286.1"/>
    </source>
</evidence>
<dbReference type="PANTHER" id="PTHR11802">
    <property type="entry name" value="SERINE PROTEASE FAMILY S10 SERINE CARBOXYPEPTIDASE"/>
    <property type="match status" value="1"/>
</dbReference>
<dbReference type="InterPro" id="IPR029058">
    <property type="entry name" value="AB_hydrolase_fold"/>
</dbReference>
<dbReference type="FunFam" id="3.40.50.1820:FF:000118">
    <property type="entry name" value="Carboxypeptidase"/>
    <property type="match status" value="1"/>
</dbReference>
<dbReference type="InterPro" id="IPR018202">
    <property type="entry name" value="Ser_caboxypep_ser_AS"/>
</dbReference>
<dbReference type="PROSITE" id="PS00560">
    <property type="entry name" value="CARBOXYPEPT_SER_HIS"/>
    <property type="match status" value="1"/>
</dbReference>
<dbReference type="Pfam" id="PF00450">
    <property type="entry name" value="Peptidase_S10"/>
    <property type="match status" value="1"/>
</dbReference>
<evidence type="ECO:0000256" key="7">
    <source>
        <dbReference type="RuleBase" id="RU361156"/>
    </source>
</evidence>
<dbReference type="Gene3D" id="3.40.50.1820">
    <property type="entry name" value="alpha/beta hydrolase"/>
    <property type="match status" value="1"/>
</dbReference>